<dbReference type="Gene3D" id="1.10.1740.10">
    <property type="match status" value="1"/>
</dbReference>
<evidence type="ECO:0000256" key="6">
    <source>
        <dbReference type="SAM" id="MobiDB-lite"/>
    </source>
</evidence>
<comment type="similarity">
    <text evidence="1">Belongs to the sigma-70 factor family. ECF subfamily.</text>
</comment>
<feature type="domain" description="RNA polymerase sigma factor 70 region 4 type 2" evidence="8">
    <location>
        <begin position="154"/>
        <end position="205"/>
    </location>
</feature>
<dbReference type="AlphaFoldDB" id="Q2IIH1"/>
<dbReference type="InterPro" id="IPR014284">
    <property type="entry name" value="RNA_pol_sigma-70_dom"/>
</dbReference>
<dbReference type="InterPro" id="IPR039425">
    <property type="entry name" value="RNA_pol_sigma-70-like"/>
</dbReference>
<evidence type="ECO:0000256" key="1">
    <source>
        <dbReference type="ARBA" id="ARBA00010641"/>
    </source>
</evidence>
<reference evidence="9 10" key="1">
    <citation type="submission" date="2006-01" db="EMBL/GenBank/DDBJ databases">
        <title>Complete sequence of Anaeromyxobacter dehalogenans 2CP-C.</title>
        <authorList>
            <consortium name="US DOE Joint Genome Institute"/>
            <person name="Copeland A."/>
            <person name="Lucas S."/>
            <person name="Lapidus A."/>
            <person name="Barry K."/>
            <person name="Detter J.C."/>
            <person name="Glavina T."/>
            <person name="Hammon N."/>
            <person name="Israni S."/>
            <person name="Pitluck S."/>
            <person name="Brettin T."/>
            <person name="Bruce D."/>
            <person name="Han C."/>
            <person name="Tapia R."/>
            <person name="Gilna P."/>
            <person name="Kiss H."/>
            <person name="Schmutz J."/>
            <person name="Larimer F."/>
            <person name="Land M."/>
            <person name="Kyrpides N."/>
            <person name="Anderson I."/>
            <person name="Sanford R.A."/>
            <person name="Ritalahti K.M."/>
            <person name="Thomas H.S."/>
            <person name="Kirby J.R."/>
            <person name="Zhulin I.B."/>
            <person name="Loeffler F.E."/>
            <person name="Richardson P."/>
        </authorList>
    </citation>
    <scope>NUCLEOTIDE SEQUENCE [LARGE SCALE GENOMIC DNA]</scope>
    <source>
        <strain evidence="9 10">2CP-C</strain>
    </source>
</reference>
<accession>Q2IIH1</accession>
<feature type="domain" description="RNA polymerase sigma-70 region 2" evidence="7">
    <location>
        <begin position="48"/>
        <end position="113"/>
    </location>
</feature>
<dbReference type="Pfam" id="PF08281">
    <property type="entry name" value="Sigma70_r4_2"/>
    <property type="match status" value="1"/>
</dbReference>
<dbReference type="GO" id="GO:0006352">
    <property type="term" value="P:DNA-templated transcription initiation"/>
    <property type="evidence" value="ECO:0007669"/>
    <property type="project" value="InterPro"/>
</dbReference>
<dbReference type="InterPro" id="IPR036388">
    <property type="entry name" value="WH-like_DNA-bd_sf"/>
</dbReference>
<evidence type="ECO:0000313" key="10">
    <source>
        <dbReference type="Proteomes" id="UP000001935"/>
    </source>
</evidence>
<protein>
    <submittedName>
        <fullName evidence="9">Sigma-24 (FecI-like)</fullName>
    </submittedName>
</protein>
<dbReference type="HOGENOM" id="CLU_047691_3_0_7"/>
<evidence type="ECO:0000313" key="9">
    <source>
        <dbReference type="EMBL" id="ABC81451.1"/>
    </source>
</evidence>
<sequence>MVAVAALPDLAFALTCPAKERSLGPSLSGEAAWTRSAARGDRQAFSRLVDLHKRTVFALCVRLLRDQDEAQDAAQEAFARAYASLAAFDPSQPFAPWLLRIARNHCLDVIRRRLPQAQRVELDAAPEDGAPRDLADPDAPRGDDALERRELARTLEAAVAALPANYREVVHLFHVEHLSYKEIAAAMDVPIGTVMTWLHRARARLKATLDANAPETTP</sequence>
<evidence type="ECO:0000256" key="2">
    <source>
        <dbReference type="ARBA" id="ARBA00023015"/>
    </source>
</evidence>
<name>Q2IIH1_ANADE</name>
<organism evidence="9 10">
    <name type="scientific">Anaeromyxobacter dehalogenans (strain 2CP-C)</name>
    <dbReference type="NCBI Taxonomy" id="290397"/>
    <lineage>
        <taxon>Bacteria</taxon>
        <taxon>Pseudomonadati</taxon>
        <taxon>Myxococcota</taxon>
        <taxon>Myxococcia</taxon>
        <taxon>Myxococcales</taxon>
        <taxon>Cystobacterineae</taxon>
        <taxon>Anaeromyxobacteraceae</taxon>
        <taxon>Anaeromyxobacter</taxon>
    </lineage>
</organism>
<evidence type="ECO:0000259" key="8">
    <source>
        <dbReference type="Pfam" id="PF08281"/>
    </source>
</evidence>
<evidence type="ECO:0000256" key="5">
    <source>
        <dbReference type="ARBA" id="ARBA00023163"/>
    </source>
</evidence>
<dbReference type="Gene3D" id="1.10.10.10">
    <property type="entry name" value="Winged helix-like DNA-binding domain superfamily/Winged helix DNA-binding domain"/>
    <property type="match status" value="1"/>
</dbReference>
<keyword evidence="4" id="KW-0238">DNA-binding</keyword>
<dbReference type="GO" id="GO:0003677">
    <property type="term" value="F:DNA binding"/>
    <property type="evidence" value="ECO:0007669"/>
    <property type="project" value="UniProtKB-KW"/>
</dbReference>
<evidence type="ECO:0000256" key="3">
    <source>
        <dbReference type="ARBA" id="ARBA00023082"/>
    </source>
</evidence>
<dbReference type="GO" id="GO:0016987">
    <property type="term" value="F:sigma factor activity"/>
    <property type="evidence" value="ECO:0007669"/>
    <property type="project" value="UniProtKB-KW"/>
</dbReference>
<dbReference type="EMBL" id="CP000251">
    <property type="protein sequence ID" value="ABC81451.1"/>
    <property type="molecule type" value="Genomic_DNA"/>
</dbReference>
<proteinExistence type="inferred from homology"/>
<dbReference type="InterPro" id="IPR013325">
    <property type="entry name" value="RNA_pol_sigma_r2"/>
</dbReference>
<dbReference type="eggNOG" id="COG1595">
    <property type="taxonomic scope" value="Bacteria"/>
</dbReference>
<dbReference type="STRING" id="290397.Adeh_1678"/>
<dbReference type="PANTHER" id="PTHR43133">
    <property type="entry name" value="RNA POLYMERASE ECF-TYPE SIGMA FACTO"/>
    <property type="match status" value="1"/>
</dbReference>
<evidence type="ECO:0000259" key="7">
    <source>
        <dbReference type="Pfam" id="PF04542"/>
    </source>
</evidence>
<dbReference type="Pfam" id="PF04542">
    <property type="entry name" value="Sigma70_r2"/>
    <property type="match status" value="1"/>
</dbReference>
<feature type="compositionally biased region" description="Basic and acidic residues" evidence="6">
    <location>
        <begin position="129"/>
        <end position="143"/>
    </location>
</feature>
<dbReference type="Proteomes" id="UP000001935">
    <property type="component" value="Chromosome"/>
</dbReference>
<dbReference type="InterPro" id="IPR007627">
    <property type="entry name" value="RNA_pol_sigma70_r2"/>
</dbReference>
<dbReference type="PANTHER" id="PTHR43133:SF8">
    <property type="entry name" value="RNA POLYMERASE SIGMA FACTOR HI_1459-RELATED"/>
    <property type="match status" value="1"/>
</dbReference>
<dbReference type="NCBIfam" id="TIGR02937">
    <property type="entry name" value="sigma70-ECF"/>
    <property type="match status" value="1"/>
</dbReference>
<dbReference type="CDD" id="cd06171">
    <property type="entry name" value="Sigma70_r4"/>
    <property type="match status" value="1"/>
</dbReference>
<keyword evidence="3" id="KW-0731">Sigma factor</keyword>
<dbReference type="InterPro" id="IPR013249">
    <property type="entry name" value="RNA_pol_sigma70_r4_t2"/>
</dbReference>
<dbReference type="SUPFAM" id="SSF88659">
    <property type="entry name" value="Sigma3 and sigma4 domains of RNA polymerase sigma factors"/>
    <property type="match status" value="1"/>
</dbReference>
<keyword evidence="5" id="KW-0804">Transcription</keyword>
<dbReference type="SUPFAM" id="SSF88946">
    <property type="entry name" value="Sigma2 domain of RNA polymerase sigma factors"/>
    <property type="match status" value="1"/>
</dbReference>
<feature type="region of interest" description="Disordered" evidence="6">
    <location>
        <begin position="122"/>
        <end position="143"/>
    </location>
</feature>
<dbReference type="InterPro" id="IPR013324">
    <property type="entry name" value="RNA_pol_sigma_r3/r4-like"/>
</dbReference>
<dbReference type="KEGG" id="ade:Adeh_1678"/>
<keyword evidence="2" id="KW-0805">Transcription regulation</keyword>
<evidence type="ECO:0000256" key="4">
    <source>
        <dbReference type="ARBA" id="ARBA00023125"/>
    </source>
</evidence>
<gene>
    <name evidence="9" type="ordered locus">Adeh_1678</name>
</gene>